<dbReference type="RefSeq" id="WP_147705548.1">
    <property type="nucleotide sequence ID" value="NZ_VDUY01000007.1"/>
</dbReference>
<accession>A0A5C8NPZ0</accession>
<keyword evidence="3" id="KW-1185">Reference proteome</keyword>
<proteinExistence type="predicted"/>
<dbReference type="OrthoDB" id="5421820at2"/>
<dbReference type="InterPro" id="IPR004864">
    <property type="entry name" value="LEA_2"/>
</dbReference>
<dbReference type="SUPFAM" id="SSF117070">
    <property type="entry name" value="LEA14-like"/>
    <property type="match status" value="1"/>
</dbReference>
<name>A0A5C8NPZ0_9BURK</name>
<reference evidence="2 3" key="1">
    <citation type="submission" date="2019-06" db="EMBL/GenBank/DDBJ databases">
        <title>Quisquiliibacterium sp. nov., isolated from a maize field.</title>
        <authorList>
            <person name="Lin S.-Y."/>
            <person name="Tsai C.-F."/>
            <person name="Young C.-C."/>
        </authorList>
    </citation>
    <scope>NUCLEOTIDE SEQUENCE [LARGE SCALE GENOMIC DNA]</scope>
    <source>
        <strain evidence="2 3">CC-CFT501</strain>
    </source>
</reference>
<dbReference type="PROSITE" id="PS51257">
    <property type="entry name" value="PROKAR_LIPOPROTEIN"/>
    <property type="match status" value="1"/>
</dbReference>
<evidence type="ECO:0000259" key="1">
    <source>
        <dbReference type="SMART" id="SM00769"/>
    </source>
</evidence>
<evidence type="ECO:0000313" key="3">
    <source>
        <dbReference type="Proteomes" id="UP000321548"/>
    </source>
</evidence>
<dbReference type="Proteomes" id="UP000321548">
    <property type="component" value="Unassembled WGS sequence"/>
</dbReference>
<sequence>MNHLLVRRAAILLGAHLLALGLAGCASLGLHEPPTVNLVGIEPIAGEGLESRFELRLRIQNPNERPIEYDGLWVELAIGGSKLASGVSDRRGTIPRFGEEVLAVPVSVSMSALVRQAIGLATGERPGTEYTMRGKLSGPVFGATRFESSGDLMLPQALRRRLEGSSR</sequence>
<dbReference type="InterPro" id="IPR013990">
    <property type="entry name" value="WHy-dom"/>
</dbReference>
<dbReference type="SMART" id="SM00769">
    <property type="entry name" value="WHy"/>
    <property type="match status" value="1"/>
</dbReference>
<dbReference type="EMBL" id="VDUY01000007">
    <property type="protein sequence ID" value="TXL63854.1"/>
    <property type="molecule type" value="Genomic_DNA"/>
</dbReference>
<dbReference type="Gene3D" id="2.60.40.1820">
    <property type="match status" value="1"/>
</dbReference>
<dbReference type="AlphaFoldDB" id="A0A5C8NPZ0"/>
<gene>
    <name evidence="2" type="ORF">FHP08_16310</name>
</gene>
<dbReference type="Pfam" id="PF03168">
    <property type="entry name" value="LEA_2"/>
    <property type="match status" value="1"/>
</dbReference>
<dbReference type="GO" id="GO:0009269">
    <property type="term" value="P:response to desiccation"/>
    <property type="evidence" value="ECO:0007669"/>
    <property type="project" value="InterPro"/>
</dbReference>
<protein>
    <submittedName>
        <fullName evidence="2">Water stress/hypersensitive response domain-containing protein</fullName>
    </submittedName>
</protein>
<feature type="domain" description="Water stress and hypersensitive response" evidence="1">
    <location>
        <begin position="36"/>
        <end position="155"/>
    </location>
</feature>
<comment type="caution">
    <text evidence="2">The sequence shown here is derived from an EMBL/GenBank/DDBJ whole genome shotgun (WGS) entry which is preliminary data.</text>
</comment>
<organism evidence="2 3">
    <name type="scientific">Zeimonas arvi</name>
    <dbReference type="NCBI Taxonomy" id="2498847"/>
    <lineage>
        <taxon>Bacteria</taxon>
        <taxon>Pseudomonadati</taxon>
        <taxon>Pseudomonadota</taxon>
        <taxon>Betaproteobacteria</taxon>
        <taxon>Burkholderiales</taxon>
        <taxon>Burkholderiaceae</taxon>
        <taxon>Zeimonas</taxon>
    </lineage>
</organism>
<evidence type="ECO:0000313" key="2">
    <source>
        <dbReference type="EMBL" id="TXL63854.1"/>
    </source>
</evidence>